<feature type="transmembrane region" description="Helical" evidence="6">
    <location>
        <begin position="366"/>
        <end position="386"/>
    </location>
</feature>
<evidence type="ECO:0000256" key="2">
    <source>
        <dbReference type="ARBA" id="ARBA00022475"/>
    </source>
</evidence>
<evidence type="ECO:0000256" key="4">
    <source>
        <dbReference type="ARBA" id="ARBA00022989"/>
    </source>
</evidence>
<comment type="subcellular location">
    <subcellularLocation>
        <location evidence="1">Cell membrane</location>
        <topology evidence="1">Multi-pass membrane protein</topology>
    </subcellularLocation>
</comment>
<feature type="transmembrane region" description="Helical" evidence="6">
    <location>
        <begin position="84"/>
        <end position="107"/>
    </location>
</feature>
<feature type="transmembrane region" description="Helical" evidence="6">
    <location>
        <begin position="119"/>
        <end position="136"/>
    </location>
</feature>
<evidence type="ECO:0000256" key="6">
    <source>
        <dbReference type="SAM" id="Phobius"/>
    </source>
</evidence>
<organism evidence="7 8">
    <name type="scientific">Dyadobacter subterraneus</name>
    <dbReference type="NCBI Taxonomy" id="2773304"/>
    <lineage>
        <taxon>Bacteria</taxon>
        <taxon>Pseudomonadati</taxon>
        <taxon>Bacteroidota</taxon>
        <taxon>Cytophagia</taxon>
        <taxon>Cytophagales</taxon>
        <taxon>Spirosomataceae</taxon>
        <taxon>Dyadobacter</taxon>
    </lineage>
</organism>
<proteinExistence type="predicted"/>
<comment type="caution">
    <text evidence="7">The sequence shown here is derived from an EMBL/GenBank/DDBJ whole genome shotgun (WGS) entry which is preliminary data.</text>
</comment>
<dbReference type="CDD" id="cd13128">
    <property type="entry name" value="MATE_Wzx_like"/>
    <property type="match status" value="1"/>
</dbReference>
<feature type="transmembrane region" description="Helical" evidence="6">
    <location>
        <begin position="21"/>
        <end position="39"/>
    </location>
</feature>
<dbReference type="Proteomes" id="UP000634134">
    <property type="component" value="Unassembled WGS sequence"/>
</dbReference>
<accession>A0ABR9WDX8</accession>
<dbReference type="RefSeq" id="WP_194121278.1">
    <property type="nucleotide sequence ID" value="NZ_JACYGY010000001.1"/>
</dbReference>
<evidence type="ECO:0000313" key="7">
    <source>
        <dbReference type="EMBL" id="MBE9463126.1"/>
    </source>
</evidence>
<sequence length="456" mass="50894">MEDKSKGHYWVKSGILNVLQNFSGVFFGFAGFYILVRVLNKQDFGVWTLFMSVTTILEAIRSGLIQNALIKYLSSSDKKEHPEIIAASTFISGLVSAASILLLVIFAPYLSRIWSSPQLIGLLYSYVIVFIFSGILTQFNAVEQANLKFNGIFLNNLVRQSTFFGFVLICYLTNFKIELVYLVWVQALSLILSLIVAYRYVRHNFTFSLSMGRPWLDRLFGYGKYAFGTSVSSLLSGTVDQMMLGALLSPAASGAFNIAVRITNLIDIPGNAIAVVVFPQSSKRMEEEGTGAIKYLYEKSVGTTLALVLPGVLFLYFFSDFVIHFIAGEKYTDSIPLLHVTLLYCLLIPYGRQFGTILDSIGKTKITFLVVVGTTIVNLGLNYIFIKKIGVMGAAYATLVSNIIGFIVAQVILKKEIGVSLWNTLVHLVKFYPEFFEKYIKPALNRRSGQIDHLQK</sequence>
<evidence type="ECO:0000256" key="3">
    <source>
        <dbReference type="ARBA" id="ARBA00022692"/>
    </source>
</evidence>
<dbReference type="EMBL" id="JACYGY010000001">
    <property type="protein sequence ID" value="MBE9463126.1"/>
    <property type="molecule type" value="Genomic_DNA"/>
</dbReference>
<evidence type="ECO:0000256" key="1">
    <source>
        <dbReference type="ARBA" id="ARBA00004651"/>
    </source>
</evidence>
<feature type="transmembrane region" description="Helical" evidence="6">
    <location>
        <begin position="304"/>
        <end position="328"/>
    </location>
</feature>
<dbReference type="Pfam" id="PF13440">
    <property type="entry name" value="Polysacc_synt_3"/>
    <property type="match status" value="1"/>
</dbReference>
<feature type="transmembrane region" description="Helical" evidence="6">
    <location>
        <begin position="392"/>
        <end position="413"/>
    </location>
</feature>
<feature type="transmembrane region" description="Helical" evidence="6">
    <location>
        <begin position="181"/>
        <end position="201"/>
    </location>
</feature>
<reference evidence="8" key="1">
    <citation type="submission" date="2023-07" db="EMBL/GenBank/DDBJ databases">
        <title>Dyadobacter sp. nov 'subterranea' isolated from contaminted grondwater.</title>
        <authorList>
            <person name="Szabo I."/>
            <person name="Al-Omari J."/>
            <person name="Szerdahelyi S.G."/>
            <person name="Rado J."/>
        </authorList>
    </citation>
    <scope>NUCLEOTIDE SEQUENCE [LARGE SCALE GENOMIC DNA]</scope>
    <source>
        <strain evidence="8">UP-52</strain>
    </source>
</reference>
<dbReference type="PANTHER" id="PTHR30250:SF11">
    <property type="entry name" value="O-ANTIGEN TRANSPORTER-RELATED"/>
    <property type="match status" value="1"/>
</dbReference>
<keyword evidence="5 6" id="KW-0472">Membrane</keyword>
<keyword evidence="3 6" id="KW-0812">Transmembrane</keyword>
<name>A0ABR9WDX8_9BACT</name>
<feature type="transmembrane region" description="Helical" evidence="6">
    <location>
        <begin position="157"/>
        <end position="175"/>
    </location>
</feature>
<evidence type="ECO:0000313" key="8">
    <source>
        <dbReference type="Proteomes" id="UP000634134"/>
    </source>
</evidence>
<protein>
    <submittedName>
        <fullName evidence="7">Flippase</fullName>
    </submittedName>
</protein>
<dbReference type="InterPro" id="IPR050833">
    <property type="entry name" value="Poly_Biosynth_Transport"/>
</dbReference>
<keyword evidence="4 6" id="KW-1133">Transmembrane helix</keyword>
<gene>
    <name evidence="7" type="ORF">IEE83_14655</name>
</gene>
<keyword evidence="2" id="KW-1003">Cell membrane</keyword>
<evidence type="ECO:0000256" key="5">
    <source>
        <dbReference type="ARBA" id="ARBA00023136"/>
    </source>
</evidence>
<keyword evidence="8" id="KW-1185">Reference proteome</keyword>
<dbReference type="PANTHER" id="PTHR30250">
    <property type="entry name" value="PST FAMILY PREDICTED COLANIC ACID TRANSPORTER"/>
    <property type="match status" value="1"/>
</dbReference>
<feature type="transmembrane region" description="Helical" evidence="6">
    <location>
        <begin position="45"/>
        <end position="64"/>
    </location>
</feature>
<feature type="transmembrane region" description="Helical" evidence="6">
    <location>
        <begin position="334"/>
        <end position="354"/>
    </location>
</feature>